<accession>W4L2G5</accession>
<evidence type="ECO:0000313" key="3">
    <source>
        <dbReference type="Proteomes" id="UP000019141"/>
    </source>
</evidence>
<dbReference type="EMBL" id="AZHW01001663">
    <property type="protein sequence ID" value="ETW92104.1"/>
    <property type="molecule type" value="Genomic_DNA"/>
</dbReference>
<protein>
    <recommendedName>
        <fullName evidence="1">FAS1-like dehydratase domain-containing protein</fullName>
    </recommendedName>
</protein>
<organism evidence="2 3">
    <name type="scientific">Entotheonella factor</name>
    <dbReference type="NCBI Taxonomy" id="1429438"/>
    <lineage>
        <taxon>Bacteria</taxon>
        <taxon>Pseudomonadati</taxon>
        <taxon>Nitrospinota/Tectimicrobiota group</taxon>
        <taxon>Candidatus Tectimicrobiota</taxon>
        <taxon>Candidatus Entotheonellia</taxon>
        <taxon>Candidatus Entotheonellales</taxon>
        <taxon>Candidatus Entotheonellaceae</taxon>
        <taxon>Candidatus Entotheonella</taxon>
    </lineage>
</organism>
<dbReference type="InterPro" id="IPR039569">
    <property type="entry name" value="FAS1-like_DH_region"/>
</dbReference>
<dbReference type="Pfam" id="PF13452">
    <property type="entry name" value="FAS1_DH_region"/>
    <property type="match status" value="1"/>
</dbReference>
<evidence type="ECO:0000313" key="2">
    <source>
        <dbReference type="EMBL" id="ETW92104.1"/>
    </source>
</evidence>
<dbReference type="AlphaFoldDB" id="W4L2G5"/>
<dbReference type="PATRIC" id="fig|1429438.4.peg.8324"/>
<gene>
    <name evidence="2" type="ORF">ETSY1_45155</name>
</gene>
<keyword evidence="3" id="KW-1185">Reference proteome</keyword>
<feature type="domain" description="FAS1-like dehydratase" evidence="1">
    <location>
        <begin position="1"/>
        <end position="58"/>
    </location>
</feature>
<dbReference type="Proteomes" id="UP000019141">
    <property type="component" value="Unassembled WGS sequence"/>
</dbReference>
<evidence type="ECO:0000259" key="1">
    <source>
        <dbReference type="Pfam" id="PF13452"/>
    </source>
</evidence>
<comment type="caution">
    <text evidence="2">The sequence shown here is derived from an EMBL/GenBank/DDBJ whole genome shotgun (WGS) entry which is preliminary data.</text>
</comment>
<dbReference type="Gene3D" id="3.10.129.10">
    <property type="entry name" value="Hotdog Thioesterase"/>
    <property type="match status" value="2"/>
</dbReference>
<dbReference type="InterPro" id="IPR029069">
    <property type="entry name" value="HotDog_dom_sf"/>
</dbReference>
<name>W4L2G5_ENTF1</name>
<dbReference type="SUPFAM" id="SSF54637">
    <property type="entry name" value="Thioesterase/thiol ester dehydrase-isomerase"/>
    <property type="match status" value="2"/>
</dbReference>
<dbReference type="HOGENOM" id="CLU_999969_0_0_7"/>
<sequence length="278" mass="31384">MFAGTRFEWFHPIRVNDTVNATSALHDVEEKRSAFARRTFLQSYDTTFTNQDGVVVAKTRAFGIWAERGTARSQGKYDGIERARYTPEDIDRIEADYDAEIIRGATPRYWEDVQVGQQLTPIVKGPLTVTDVVTWLIGWGGLFNRAHGIGLAFRRRHPAAGIVDGYGVPDVPERVHWDEAFARDVGVPGAYDYGPQRISWFGNLMTHWIGDDGFLAMLDVQVRRFNLIGDTTWVRGTITDKFERDGEKRVACDLWAENQRGETTSQGVAEAILPSRNS</sequence>
<proteinExistence type="predicted"/>
<reference evidence="2 3" key="1">
    <citation type="journal article" date="2014" name="Nature">
        <title>An environmental bacterial taxon with a large and distinct metabolic repertoire.</title>
        <authorList>
            <person name="Wilson M.C."/>
            <person name="Mori T."/>
            <person name="Ruckert C."/>
            <person name="Uria A.R."/>
            <person name="Helf M.J."/>
            <person name="Takada K."/>
            <person name="Gernert C."/>
            <person name="Steffens U.A."/>
            <person name="Heycke N."/>
            <person name="Schmitt S."/>
            <person name="Rinke C."/>
            <person name="Helfrich E.J."/>
            <person name="Brachmann A.O."/>
            <person name="Gurgui C."/>
            <person name="Wakimoto T."/>
            <person name="Kracht M."/>
            <person name="Crusemann M."/>
            <person name="Hentschel U."/>
            <person name="Abe I."/>
            <person name="Matsunaga S."/>
            <person name="Kalinowski J."/>
            <person name="Takeyama H."/>
            <person name="Piel J."/>
        </authorList>
    </citation>
    <scope>NUCLEOTIDE SEQUENCE [LARGE SCALE GENOMIC DNA]</scope>
    <source>
        <strain evidence="3">TSY1</strain>
    </source>
</reference>